<dbReference type="InterPro" id="IPR018711">
    <property type="entry name" value="NAGPA"/>
</dbReference>
<keyword evidence="3" id="KW-0812">Transmembrane</keyword>
<keyword evidence="3" id="KW-1133">Transmembrane helix</keyword>
<dbReference type="GO" id="GO:0033299">
    <property type="term" value="P:secretion of lysosomal enzymes"/>
    <property type="evidence" value="ECO:0007669"/>
    <property type="project" value="TreeGrafter"/>
</dbReference>
<protein>
    <recommendedName>
        <fullName evidence="4">EGF-like domain-containing protein</fullName>
    </recommendedName>
</protein>
<dbReference type="Pfam" id="PF23106">
    <property type="entry name" value="EGF_Teneurin"/>
    <property type="match status" value="1"/>
</dbReference>
<evidence type="ECO:0000259" key="4">
    <source>
        <dbReference type="PROSITE" id="PS50026"/>
    </source>
</evidence>
<keyword evidence="6" id="KW-1185">Reference proteome</keyword>
<evidence type="ECO:0000313" key="5">
    <source>
        <dbReference type="EMBL" id="CAL1544365.1"/>
    </source>
</evidence>
<keyword evidence="1" id="KW-1015">Disulfide bond</keyword>
<evidence type="ECO:0000256" key="3">
    <source>
        <dbReference type="SAM" id="Phobius"/>
    </source>
</evidence>
<reference evidence="5 6" key="1">
    <citation type="submission" date="2024-04" db="EMBL/GenBank/DDBJ databases">
        <authorList>
            <consortium name="Genoscope - CEA"/>
            <person name="William W."/>
        </authorList>
    </citation>
    <scope>NUCLEOTIDE SEQUENCE [LARGE SCALE GENOMIC DNA]</scope>
</reference>
<comment type="caution">
    <text evidence="1">Lacks conserved residue(s) required for the propagation of feature annotation.</text>
</comment>
<gene>
    <name evidence="5" type="ORF">GSLYS_00017878001</name>
</gene>
<dbReference type="Gene3D" id="2.170.300.10">
    <property type="entry name" value="Tie2 ligand-binding domain superfamily"/>
    <property type="match status" value="1"/>
</dbReference>
<feature type="transmembrane region" description="Helical" evidence="3">
    <location>
        <begin position="20"/>
        <end position="43"/>
    </location>
</feature>
<dbReference type="EMBL" id="CAXITT010000617">
    <property type="protein sequence ID" value="CAL1544365.1"/>
    <property type="molecule type" value="Genomic_DNA"/>
</dbReference>
<feature type="compositionally biased region" description="Acidic residues" evidence="2">
    <location>
        <begin position="611"/>
        <end position="621"/>
    </location>
</feature>
<keyword evidence="1" id="KW-0245">EGF-like domain</keyword>
<dbReference type="PROSITE" id="PS50026">
    <property type="entry name" value="EGF_3"/>
    <property type="match status" value="1"/>
</dbReference>
<dbReference type="SMART" id="SM00181">
    <property type="entry name" value="EGF"/>
    <property type="match status" value="3"/>
</dbReference>
<sequence length="644" mass="70457">MGRQLALVHISDQCTLLSSVYYNVLITLSLLILFTTQASIGYLQSIQDFGEDDSMDILRPYLTHHGPVHRTHRETRSCQSVKYGNVTHSKFAANINVPLTLPLIEANHMLKEVGEYSWQKRQTYIHHQIVNNPLSTFSVLEPGHPGTCQNGTGERFTVVASAQRKQCLVAANAGFFNTATGQCLGNIVSDGVLLQDSGGVQNVHFGLTRDGFIYTGYLSELDLLYQDFTQLVGGVIWLLRDGASYVDESIKIECPDTEETGTLERFVSVVSARTAVGHDSNGRIHMVQVDGKTDQYGVNLHEFAALLLDLGLVNAINLDGGGSATTVVNGTLVNYPSDHCVNSTYNCERKVSTILCVHEPKCSAEDCSGHGSCDMGICQCRGHWAGTACDILSCPNQCSGHGSCTEGGCRCEPGWDGGECSQACQTGWYGVNCSVPCVCENGGSCQPADGMCQCLPGYTGKYCQNECPFGYYGQGCSKLCFCDQSCSCDHVTGSCNASIPKGDYYKVAHCIAKLEIKRLHLVPDTEQQYNLCIISVICVTVLATASLLLNVFLTYLLVRSRQTHKIQLRRRAKLAVKKALQRTAKYANTDNDDEDEDDFQLKISNFKMEKEVEEVVDEEDEGAKTGSGEEEEDLFLAPKKKSGR</sequence>
<feature type="domain" description="EGF-like" evidence="4">
    <location>
        <begin position="429"/>
        <end position="464"/>
    </location>
</feature>
<feature type="disulfide bond" evidence="1">
    <location>
        <begin position="454"/>
        <end position="463"/>
    </location>
</feature>
<proteinExistence type="predicted"/>
<dbReference type="PANTHER" id="PTHR40446:SF2">
    <property type="entry name" value="N-ACETYLGLUCOSAMINE-1-PHOSPHODIESTER ALPHA-N-ACETYLGLUCOSAMINIDASE"/>
    <property type="match status" value="1"/>
</dbReference>
<dbReference type="PROSITE" id="PS00022">
    <property type="entry name" value="EGF_1"/>
    <property type="match status" value="2"/>
</dbReference>
<evidence type="ECO:0000313" key="6">
    <source>
        <dbReference type="Proteomes" id="UP001497497"/>
    </source>
</evidence>
<feature type="region of interest" description="Disordered" evidence="2">
    <location>
        <begin position="610"/>
        <end position="644"/>
    </location>
</feature>
<accession>A0AAV2IC00</accession>
<evidence type="ECO:0000256" key="1">
    <source>
        <dbReference type="PROSITE-ProRule" id="PRU00076"/>
    </source>
</evidence>
<evidence type="ECO:0000256" key="2">
    <source>
        <dbReference type="SAM" id="MobiDB-lite"/>
    </source>
</evidence>
<organism evidence="5 6">
    <name type="scientific">Lymnaea stagnalis</name>
    <name type="common">Great pond snail</name>
    <name type="synonym">Helix stagnalis</name>
    <dbReference type="NCBI Taxonomy" id="6523"/>
    <lineage>
        <taxon>Eukaryota</taxon>
        <taxon>Metazoa</taxon>
        <taxon>Spiralia</taxon>
        <taxon>Lophotrochozoa</taxon>
        <taxon>Mollusca</taxon>
        <taxon>Gastropoda</taxon>
        <taxon>Heterobranchia</taxon>
        <taxon>Euthyneura</taxon>
        <taxon>Panpulmonata</taxon>
        <taxon>Hygrophila</taxon>
        <taxon>Lymnaeoidea</taxon>
        <taxon>Lymnaeidae</taxon>
        <taxon>Lymnaea</taxon>
    </lineage>
</organism>
<comment type="caution">
    <text evidence="5">The sequence shown here is derived from an EMBL/GenBank/DDBJ whole genome shotgun (WGS) entry which is preliminary data.</text>
</comment>
<dbReference type="AlphaFoldDB" id="A0AAV2IC00"/>
<keyword evidence="3" id="KW-0472">Membrane</keyword>
<dbReference type="Pfam" id="PF09992">
    <property type="entry name" value="NAGPA"/>
    <property type="match status" value="1"/>
</dbReference>
<dbReference type="CDD" id="cd00054">
    <property type="entry name" value="EGF_CA"/>
    <property type="match status" value="1"/>
</dbReference>
<dbReference type="PANTHER" id="PTHR40446">
    <property type="entry name" value="N-ACETYLGLUCOSAMINE-1-PHOSPHODIESTER ALPHA-N-ACETYLGLUCOSAMINIDASE"/>
    <property type="match status" value="1"/>
</dbReference>
<feature type="transmembrane region" description="Helical" evidence="3">
    <location>
        <begin position="533"/>
        <end position="558"/>
    </location>
</feature>
<dbReference type="Gene3D" id="2.10.25.10">
    <property type="entry name" value="Laminin"/>
    <property type="match status" value="1"/>
</dbReference>
<dbReference type="InterPro" id="IPR000742">
    <property type="entry name" value="EGF"/>
</dbReference>
<dbReference type="Proteomes" id="UP001497497">
    <property type="component" value="Unassembled WGS sequence"/>
</dbReference>
<name>A0AAV2IC00_LYMST</name>